<evidence type="ECO:0000256" key="8">
    <source>
        <dbReference type="ARBA" id="ARBA00023004"/>
    </source>
</evidence>
<evidence type="ECO:0000256" key="6">
    <source>
        <dbReference type="ARBA" id="ARBA00007389"/>
    </source>
</evidence>
<comment type="catalytic activity">
    <reaction evidence="1">
        <text>D-mannonate = 2-dehydro-3-deoxy-D-gluconate + H2O</text>
        <dbReference type="Rhea" id="RHEA:20097"/>
        <dbReference type="ChEBI" id="CHEBI:15377"/>
        <dbReference type="ChEBI" id="CHEBI:17767"/>
        <dbReference type="ChEBI" id="CHEBI:57990"/>
        <dbReference type="EC" id="4.2.1.8"/>
    </reaction>
</comment>
<dbReference type="InterPro" id="IPR036237">
    <property type="entry name" value="Xyl_isomerase-like_sf"/>
</dbReference>
<evidence type="ECO:0000256" key="5">
    <source>
        <dbReference type="ARBA" id="ARBA00004892"/>
    </source>
</evidence>
<keyword evidence="8" id="KW-0408">Iron</keyword>
<gene>
    <name evidence="11" type="ORF">IRI77_12910</name>
</gene>
<dbReference type="KEGG" id="pfer:IRI77_12910"/>
<keyword evidence="9" id="KW-0464">Manganese</keyword>
<dbReference type="PANTHER" id="PTHR30387">
    <property type="entry name" value="MANNONATE DEHYDRATASE"/>
    <property type="match status" value="1"/>
</dbReference>
<dbReference type="EC" id="4.2.1.8" evidence="7"/>
<keyword evidence="12" id="KW-1185">Reference proteome</keyword>
<sequence length="349" mass="38159">MAGLAAGLSATAAAAKPLAPLTPGIKISMQVGEEVTDDDLAWIRQMGIDYLNVQTGKGRATLDNFQAIKARAASAGLQVWNISNNDNRNIEEVTLNLPGRDAKIAWLKQYIRDTGKAGIGYITYAHMANGIWSSATEKTRGGGTARAFRLETAKGTWNGKTYEGALTHGRKYSKEELWDNYTYFIREIAPVAEEAGVRIGIHPDDPPVPELGGIPRHIFGTYDGYVKALEIANSPNIGVCLCCGTWMEGGKSMGKDVFEAARGFAKMGKLWKIHFRNVTAPQPYFVETYIDGGYTDMYKLMRTLVDVDFRGNLIADHVPAMSGARQSGWAYSMGYIRALYQAALAEKKG</sequence>
<reference evidence="11 12" key="1">
    <citation type="submission" date="2020-10" db="EMBL/GenBank/DDBJ databases">
        <title>Complete genome sequence of Paludibaculum fermentans P105T, a facultatively anaerobic acidobacterium capable of dissimilatory Fe(III) reduction.</title>
        <authorList>
            <person name="Dedysh S.N."/>
            <person name="Beletsky A.V."/>
            <person name="Kulichevskaya I.S."/>
            <person name="Mardanov A.V."/>
            <person name="Ravin N.V."/>
        </authorList>
    </citation>
    <scope>NUCLEOTIDE SEQUENCE [LARGE SCALE GENOMIC DNA]</scope>
    <source>
        <strain evidence="11 12">P105</strain>
    </source>
</reference>
<comment type="pathway">
    <text evidence="5">Carbohydrate metabolism; pentose and glucuronate interconversion.</text>
</comment>
<dbReference type="GO" id="GO:0030145">
    <property type="term" value="F:manganese ion binding"/>
    <property type="evidence" value="ECO:0007669"/>
    <property type="project" value="TreeGrafter"/>
</dbReference>
<dbReference type="GO" id="GO:0042840">
    <property type="term" value="P:D-glucuronate catabolic process"/>
    <property type="evidence" value="ECO:0007669"/>
    <property type="project" value="TreeGrafter"/>
</dbReference>
<evidence type="ECO:0000256" key="9">
    <source>
        <dbReference type="ARBA" id="ARBA00023211"/>
    </source>
</evidence>
<evidence type="ECO:0000256" key="1">
    <source>
        <dbReference type="ARBA" id="ARBA00001794"/>
    </source>
</evidence>
<evidence type="ECO:0000313" key="11">
    <source>
        <dbReference type="EMBL" id="QOY91994.1"/>
    </source>
</evidence>
<accession>A0A7S7NZ78</accession>
<comment type="cofactor">
    <cofactor evidence="2">
        <name>Mn(2+)</name>
        <dbReference type="ChEBI" id="CHEBI:29035"/>
    </cofactor>
</comment>
<dbReference type="UniPathway" id="UPA00246"/>
<proteinExistence type="inferred from homology"/>
<name>A0A7S7NZ78_PALFE</name>
<evidence type="ECO:0000256" key="4">
    <source>
        <dbReference type="ARBA" id="ARBA00002713"/>
    </source>
</evidence>
<dbReference type="Pfam" id="PF03786">
    <property type="entry name" value="UxuA"/>
    <property type="match status" value="1"/>
</dbReference>
<dbReference type="PANTHER" id="PTHR30387:SF2">
    <property type="entry name" value="MANNONATE DEHYDRATASE"/>
    <property type="match status" value="1"/>
</dbReference>
<dbReference type="Proteomes" id="UP000593892">
    <property type="component" value="Chromosome"/>
</dbReference>
<evidence type="ECO:0000256" key="2">
    <source>
        <dbReference type="ARBA" id="ARBA00001936"/>
    </source>
</evidence>
<evidence type="ECO:0000313" key="12">
    <source>
        <dbReference type="Proteomes" id="UP000593892"/>
    </source>
</evidence>
<comment type="similarity">
    <text evidence="6">Belongs to the mannonate dehydratase family.</text>
</comment>
<dbReference type="AlphaFoldDB" id="A0A7S7NZ78"/>
<dbReference type="InterPro" id="IPR004628">
    <property type="entry name" value="Man_deHydtase"/>
</dbReference>
<dbReference type="GO" id="GO:0008198">
    <property type="term" value="F:ferrous iron binding"/>
    <property type="evidence" value="ECO:0007669"/>
    <property type="project" value="TreeGrafter"/>
</dbReference>
<dbReference type="Gene3D" id="3.20.20.150">
    <property type="entry name" value="Divalent-metal-dependent TIM barrel enzymes"/>
    <property type="match status" value="1"/>
</dbReference>
<dbReference type="SUPFAM" id="SSF51658">
    <property type="entry name" value="Xylose isomerase-like"/>
    <property type="match status" value="1"/>
</dbReference>
<comment type="function">
    <text evidence="4">Catalyzes the dehydration of D-mannonate.</text>
</comment>
<evidence type="ECO:0000256" key="10">
    <source>
        <dbReference type="ARBA" id="ARBA00023239"/>
    </source>
</evidence>
<organism evidence="11 12">
    <name type="scientific">Paludibaculum fermentans</name>
    <dbReference type="NCBI Taxonomy" id="1473598"/>
    <lineage>
        <taxon>Bacteria</taxon>
        <taxon>Pseudomonadati</taxon>
        <taxon>Acidobacteriota</taxon>
        <taxon>Terriglobia</taxon>
        <taxon>Bryobacterales</taxon>
        <taxon>Bryobacteraceae</taxon>
        <taxon>Paludibaculum</taxon>
    </lineage>
</organism>
<comment type="cofactor">
    <cofactor evidence="3">
        <name>Fe(2+)</name>
        <dbReference type="ChEBI" id="CHEBI:29033"/>
    </cofactor>
</comment>
<dbReference type="EMBL" id="CP063849">
    <property type="protein sequence ID" value="QOY91994.1"/>
    <property type="molecule type" value="Genomic_DNA"/>
</dbReference>
<evidence type="ECO:0000256" key="7">
    <source>
        <dbReference type="ARBA" id="ARBA00012927"/>
    </source>
</evidence>
<keyword evidence="10" id="KW-0456">Lyase</keyword>
<dbReference type="GO" id="GO:0008927">
    <property type="term" value="F:mannonate dehydratase activity"/>
    <property type="evidence" value="ECO:0007669"/>
    <property type="project" value="UniProtKB-EC"/>
</dbReference>
<protein>
    <recommendedName>
        <fullName evidence="7">mannonate dehydratase</fullName>
        <ecNumber evidence="7">4.2.1.8</ecNumber>
    </recommendedName>
</protein>
<evidence type="ECO:0000256" key="3">
    <source>
        <dbReference type="ARBA" id="ARBA00001954"/>
    </source>
</evidence>